<sequence>METKTYVFGDGSGSGNSGMWGWLANLAQNRGVDPNVLAMMNNNGGWGNGMGNWIWFFFIILLWGGNGWGGFGRNGQGTADLASLINGDNGRDLLMQAINGNGAAISQLASTLNCSVGQIQQSINGVMTQLQSLGSQVGMSGQAIINAIQSGNCSIERQLAQCCCDSRLLATQQGYESRIAISEQTNVLGSKIDQQSVLINDKFCQLEQRELQNKIDALREERSNLLGQISQANQTAQIGQYISQAFTPLNSALAALQSEVDGIKCKLPQTQVVPAQNGVYLSPCQATLLGLNGLGAGSGVIGNGPWL</sequence>
<name>A0A8S5R8B0_9VIRU</name>
<feature type="coiled-coil region" evidence="1">
    <location>
        <begin position="201"/>
        <end position="235"/>
    </location>
</feature>
<proteinExistence type="predicted"/>
<keyword evidence="2" id="KW-0812">Transmembrane</keyword>
<evidence type="ECO:0000256" key="2">
    <source>
        <dbReference type="SAM" id="Phobius"/>
    </source>
</evidence>
<feature type="transmembrane region" description="Helical" evidence="2">
    <location>
        <begin position="53"/>
        <end position="71"/>
    </location>
</feature>
<evidence type="ECO:0000256" key="1">
    <source>
        <dbReference type="SAM" id="Coils"/>
    </source>
</evidence>
<keyword evidence="1" id="KW-0175">Coiled coil</keyword>
<keyword evidence="2" id="KW-1133">Transmembrane helix</keyword>
<dbReference type="EMBL" id="BK015833">
    <property type="protein sequence ID" value="DAE27261.1"/>
    <property type="molecule type" value="Genomic_DNA"/>
</dbReference>
<protein>
    <submittedName>
        <fullName evidence="3">Uncharacterized protein</fullName>
    </submittedName>
</protein>
<organism evidence="3">
    <name type="scientific">virus sp. ctee23</name>
    <dbReference type="NCBI Taxonomy" id="2826809"/>
    <lineage>
        <taxon>Viruses</taxon>
    </lineage>
</organism>
<reference evidence="3" key="1">
    <citation type="journal article" date="2021" name="Proc. Natl. Acad. Sci. U.S.A.">
        <title>A Catalog of Tens of Thousands of Viruses from Human Metagenomes Reveals Hidden Associations with Chronic Diseases.</title>
        <authorList>
            <person name="Tisza M.J."/>
            <person name="Buck C.B."/>
        </authorList>
    </citation>
    <scope>NUCLEOTIDE SEQUENCE</scope>
    <source>
        <strain evidence="3">Ctee23</strain>
    </source>
</reference>
<evidence type="ECO:0000313" key="3">
    <source>
        <dbReference type="EMBL" id="DAE27261.1"/>
    </source>
</evidence>
<keyword evidence="2" id="KW-0472">Membrane</keyword>
<accession>A0A8S5R8B0</accession>